<dbReference type="Pfam" id="PF00149">
    <property type="entry name" value="Metallophos"/>
    <property type="match status" value="1"/>
</dbReference>
<evidence type="ECO:0000313" key="3">
    <source>
        <dbReference type="Proteomes" id="UP000622475"/>
    </source>
</evidence>
<dbReference type="InterPro" id="IPR006186">
    <property type="entry name" value="Ser/Thr-sp_prot-phosphatase"/>
</dbReference>
<reference evidence="2" key="1">
    <citation type="submission" date="2020-10" db="EMBL/GenBank/DDBJ databases">
        <title>Mucilaginibacter mali sp. nov., isolated from rhizosphere soil of apple orchard.</title>
        <authorList>
            <person name="Lee J.-S."/>
            <person name="Kim H.S."/>
            <person name="Kim J.-S."/>
        </authorList>
    </citation>
    <scope>NUCLEOTIDE SEQUENCE</scope>
    <source>
        <strain evidence="2">KCTC 22746</strain>
    </source>
</reference>
<dbReference type="GO" id="GO:0016791">
    <property type="term" value="F:phosphatase activity"/>
    <property type="evidence" value="ECO:0007669"/>
    <property type="project" value="TreeGrafter"/>
</dbReference>
<organism evidence="2 3">
    <name type="scientific">Mucilaginibacter myungsuensis</name>
    <dbReference type="NCBI Taxonomy" id="649104"/>
    <lineage>
        <taxon>Bacteria</taxon>
        <taxon>Pseudomonadati</taxon>
        <taxon>Bacteroidota</taxon>
        <taxon>Sphingobacteriia</taxon>
        <taxon>Sphingobacteriales</taxon>
        <taxon>Sphingobacteriaceae</taxon>
        <taxon>Mucilaginibacter</taxon>
    </lineage>
</organism>
<dbReference type="PRINTS" id="PR00114">
    <property type="entry name" value="STPHPHTASE"/>
</dbReference>
<dbReference type="InterPro" id="IPR029052">
    <property type="entry name" value="Metallo-depent_PP-like"/>
</dbReference>
<evidence type="ECO:0000313" key="2">
    <source>
        <dbReference type="EMBL" id="MBE9664467.1"/>
    </source>
</evidence>
<sequence length="222" mass="25391">MSYFIIGDIHGCYYTFEQMLQHWDSTTEILISVGDLIDRGNYSAKVVQKCMELSENYPNTLFLKGNHEVEMIRHFRIGYNKMWVDYCGLETLEDFELSNVDIDKLLNWVEAMPLKFEADRLLVTHAGLADVPEPYNENSDLGVVWNRAPLMNIGKLQVHGHTPLKSDHPHYNDTSNSWNIDTGAVYGYGLTGLKVDNNGSVTEKIFVKVDPRDILPDLIEFS</sequence>
<dbReference type="GO" id="GO:0005737">
    <property type="term" value="C:cytoplasm"/>
    <property type="evidence" value="ECO:0007669"/>
    <property type="project" value="TreeGrafter"/>
</dbReference>
<protein>
    <submittedName>
        <fullName evidence="2">Serine/threonine protein phosphatase</fullName>
    </submittedName>
</protein>
<dbReference type="RefSeq" id="WP_194113790.1">
    <property type="nucleotide sequence ID" value="NZ_JADFFL010000012.1"/>
</dbReference>
<gene>
    <name evidence="2" type="ORF">IRJ16_21480</name>
</gene>
<proteinExistence type="predicted"/>
<dbReference type="AlphaFoldDB" id="A0A929L0A5"/>
<feature type="domain" description="Calcineurin-like phosphoesterase" evidence="1">
    <location>
        <begin position="3"/>
        <end position="173"/>
    </location>
</feature>
<evidence type="ECO:0000259" key="1">
    <source>
        <dbReference type="Pfam" id="PF00149"/>
    </source>
</evidence>
<dbReference type="Gene3D" id="3.60.21.10">
    <property type="match status" value="1"/>
</dbReference>
<keyword evidence="3" id="KW-1185">Reference proteome</keyword>
<dbReference type="Proteomes" id="UP000622475">
    <property type="component" value="Unassembled WGS sequence"/>
</dbReference>
<dbReference type="SUPFAM" id="SSF56300">
    <property type="entry name" value="Metallo-dependent phosphatases"/>
    <property type="match status" value="1"/>
</dbReference>
<dbReference type="EMBL" id="JADFFL010000012">
    <property type="protein sequence ID" value="MBE9664467.1"/>
    <property type="molecule type" value="Genomic_DNA"/>
</dbReference>
<dbReference type="PANTHER" id="PTHR42850">
    <property type="entry name" value="METALLOPHOSPHOESTERASE"/>
    <property type="match status" value="1"/>
</dbReference>
<dbReference type="InterPro" id="IPR004843">
    <property type="entry name" value="Calcineurin-like_PHP"/>
</dbReference>
<dbReference type="PANTHER" id="PTHR42850:SF4">
    <property type="entry name" value="ZINC-DEPENDENT ENDOPOLYPHOSPHATASE"/>
    <property type="match status" value="1"/>
</dbReference>
<accession>A0A929L0A5</accession>
<dbReference type="InterPro" id="IPR050126">
    <property type="entry name" value="Ap4A_hydrolase"/>
</dbReference>
<name>A0A929L0A5_9SPHI</name>
<comment type="caution">
    <text evidence="2">The sequence shown here is derived from an EMBL/GenBank/DDBJ whole genome shotgun (WGS) entry which is preliminary data.</text>
</comment>